<evidence type="ECO:0000256" key="2">
    <source>
        <dbReference type="ARBA" id="ARBA00023145"/>
    </source>
</evidence>
<dbReference type="CDD" id="cd02248">
    <property type="entry name" value="Peptidase_C1A"/>
    <property type="match status" value="1"/>
</dbReference>
<name>A0A7J6N274_PERCH</name>
<dbReference type="AlphaFoldDB" id="A0A7J6N274"/>
<dbReference type="FunFam" id="3.90.70.10:FF:000332">
    <property type="entry name" value="Cathepsin L1"/>
    <property type="match status" value="1"/>
</dbReference>
<dbReference type="PROSITE" id="PS00640">
    <property type="entry name" value="THIOL_PROTEASE_ASN"/>
    <property type="match status" value="1"/>
</dbReference>
<comment type="similarity">
    <text evidence="1">Belongs to the peptidase C1 family.</text>
</comment>
<feature type="compositionally biased region" description="Gly residues" evidence="4">
    <location>
        <begin position="1"/>
        <end position="106"/>
    </location>
</feature>
<comment type="caution">
    <text evidence="6">The sequence shown here is derived from an EMBL/GenBank/DDBJ whole genome shotgun (WGS) entry which is preliminary data.</text>
</comment>
<feature type="domain" description="Peptidase C1A papain C-terminal" evidence="5">
    <location>
        <begin position="138"/>
        <end position="356"/>
    </location>
</feature>
<dbReference type="SMART" id="SM00645">
    <property type="entry name" value="Pept_C1"/>
    <property type="match status" value="1"/>
</dbReference>
<evidence type="ECO:0000256" key="3">
    <source>
        <dbReference type="ARBA" id="ARBA00023157"/>
    </source>
</evidence>
<proteinExistence type="inferred from homology"/>
<dbReference type="Proteomes" id="UP000591131">
    <property type="component" value="Unassembled WGS sequence"/>
</dbReference>
<dbReference type="PROSITE" id="PS00139">
    <property type="entry name" value="THIOL_PROTEASE_CYS"/>
    <property type="match status" value="1"/>
</dbReference>
<organism evidence="6 7">
    <name type="scientific">Perkinsus chesapeaki</name>
    <name type="common">Clam parasite</name>
    <name type="synonym">Perkinsus andrewsi</name>
    <dbReference type="NCBI Taxonomy" id="330153"/>
    <lineage>
        <taxon>Eukaryota</taxon>
        <taxon>Sar</taxon>
        <taxon>Alveolata</taxon>
        <taxon>Perkinsozoa</taxon>
        <taxon>Perkinsea</taxon>
        <taxon>Perkinsida</taxon>
        <taxon>Perkinsidae</taxon>
        <taxon>Perkinsus</taxon>
    </lineage>
</organism>
<dbReference type="InterPro" id="IPR000169">
    <property type="entry name" value="Pept_cys_AS"/>
</dbReference>
<evidence type="ECO:0000313" key="7">
    <source>
        <dbReference type="Proteomes" id="UP000591131"/>
    </source>
</evidence>
<reference evidence="6 7" key="1">
    <citation type="submission" date="2020-04" db="EMBL/GenBank/DDBJ databases">
        <title>Perkinsus chesapeaki whole genome sequence.</title>
        <authorList>
            <person name="Bogema D.R."/>
        </authorList>
    </citation>
    <scope>NUCLEOTIDE SEQUENCE [LARGE SCALE GENOMIC DNA]</scope>
    <source>
        <strain evidence="6">ATCC PRA-425</strain>
    </source>
</reference>
<evidence type="ECO:0000256" key="1">
    <source>
        <dbReference type="ARBA" id="ARBA00008455"/>
    </source>
</evidence>
<evidence type="ECO:0000259" key="5">
    <source>
        <dbReference type="SMART" id="SM00645"/>
    </source>
</evidence>
<dbReference type="Pfam" id="PF00112">
    <property type="entry name" value="Peptidase_C1"/>
    <property type="match status" value="1"/>
</dbReference>
<dbReference type="InterPro" id="IPR025661">
    <property type="entry name" value="Pept_asp_AS"/>
</dbReference>
<feature type="region of interest" description="Disordered" evidence="4">
    <location>
        <begin position="1"/>
        <end position="110"/>
    </location>
</feature>
<evidence type="ECO:0000256" key="4">
    <source>
        <dbReference type="SAM" id="MobiDB-lite"/>
    </source>
</evidence>
<dbReference type="SUPFAM" id="SSF54001">
    <property type="entry name" value="Cysteine proteinases"/>
    <property type="match status" value="1"/>
</dbReference>
<dbReference type="EMBL" id="JAAPAO010000004">
    <property type="protein sequence ID" value="KAF4677999.1"/>
    <property type="molecule type" value="Genomic_DNA"/>
</dbReference>
<keyword evidence="3" id="KW-1015">Disulfide bond</keyword>
<keyword evidence="2" id="KW-0865">Zymogen</keyword>
<dbReference type="InterPro" id="IPR013128">
    <property type="entry name" value="Peptidase_C1A"/>
</dbReference>
<sequence>MYCVDGGRGSTGGDDVGVGGGRGSTGGDDVGVGGGRGSTGGDDVGVGGGRGSTGGDDVGVDGGRGSTGGDDVGVGGGRGSTGGDDVGVGGGRGSTGGDDGGRGSTGAPGRLATIGTEHWVKYLLILGGKAVPSIPVKVLESVDWLKSGVMSPVKDQGHCGSCWAFSARGAIEARYKLLTNKSTLLSEQLLVDCGHETGSLGCAGGRMDQAFSFIKKHGLALESAYPYSAKSGLCRIDESPAFKAGYIHTFYFVQSKSEHELKKALATGPVSVALRASSFSFRHYKSGVLKGDCSGPISHAGLAVGYGAQDGIEYWLVKNSWGANWGESGYIKIARGVNELDNSGECGILAEPVFPVLNSALLTTV</sequence>
<dbReference type="Gene3D" id="3.90.70.10">
    <property type="entry name" value="Cysteine proteinases"/>
    <property type="match status" value="1"/>
</dbReference>
<dbReference type="InterPro" id="IPR038765">
    <property type="entry name" value="Papain-like_cys_pep_sf"/>
</dbReference>
<keyword evidence="7" id="KW-1185">Reference proteome</keyword>
<dbReference type="PRINTS" id="PR00705">
    <property type="entry name" value="PAPAIN"/>
</dbReference>
<dbReference type="InterPro" id="IPR000668">
    <property type="entry name" value="Peptidase_C1A_C"/>
</dbReference>
<dbReference type="GO" id="GO:0008234">
    <property type="term" value="F:cysteine-type peptidase activity"/>
    <property type="evidence" value="ECO:0007669"/>
    <property type="project" value="InterPro"/>
</dbReference>
<dbReference type="PANTHER" id="PTHR12411">
    <property type="entry name" value="CYSTEINE PROTEASE FAMILY C1-RELATED"/>
    <property type="match status" value="1"/>
</dbReference>
<protein>
    <recommendedName>
        <fullName evidence="5">Peptidase C1A papain C-terminal domain-containing protein</fullName>
    </recommendedName>
</protein>
<dbReference type="OrthoDB" id="190265at2759"/>
<gene>
    <name evidence="6" type="ORF">FOL47_006946</name>
</gene>
<accession>A0A7J6N274</accession>
<evidence type="ECO:0000313" key="6">
    <source>
        <dbReference type="EMBL" id="KAF4677999.1"/>
    </source>
</evidence>
<dbReference type="InterPro" id="IPR039417">
    <property type="entry name" value="Peptidase_C1A_papain-like"/>
</dbReference>
<dbReference type="GO" id="GO:0006508">
    <property type="term" value="P:proteolysis"/>
    <property type="evidence" value="ECO:0007669"/>
    <property type="project" value="InterPro"/>
</dbReference>